<protein>
    <recommendedName>
        <fullName evidence="3">DUF697 domain-containing protein</fullName>
    </recommendedName>
</protein>
<reference evidence="1 2" key="1">
    <citation type="submission" date="2023-05" db="EMBL/GenBank/DDBJ databases">
        <title>Actinoplanes sp. NEAU-A12 genome sequencing.</title>
        <authorList>
            <person name="Wang Z.-S."/>
        </authorList>
    </citation>
    <scope>NUCLEOTIDE SEQUENCE [LARGE SCALE GENOMIC DNA]</scope>
    <source>
        <strain evidence="1 2">NEAU-A12</strain>
    </source>
</reference>
<evidence type="ECO:0000313" key="1">
    <source>
        <dbReference type="EMBL" id="MDI6103019.1"/>
    </source>
</evidence>
<gene>
    <name evidence="1" type="ORF">QLQ12_30835</name>
</gene>
<dbReference type="EMBL" id="JASCTH010000023">
    <property type="protein sequence ID" value="MDI6103019.1"/>
    <property type="molecule type" value="Genomic_DNA"/>
</dbReference>
<evidence type="ECO:0000313" key="2">
    <source>
        <dbReference type="Proteomes" id="UP001241758"/>
    </source>
</evidence>
<keyword evidence="2" id="KW-1185">Reference proteome</keyword>
<accession>A0ABT6WTJ1</accession>
<comment type="caution">
    <text evidence="1">The sequence shown here is derived from an EMBL/GenBank/DDBJ whole genome shotgun (WGS) entry which is preliminary data.</text>
</comment>
<dbReference type="RefSeq" id="WP_282764024.1">
    <property type="nucleotide sequence ID" value="NZ_JASCTH010000023.1"/>
</dbReference>
<proteinExistence type="predicted"/>
<name>A0ABT6WTJ1_9ACTN</name>
<dbReference type="Proteomes" id="UP001241758">
    <property type="component" value="Unassembled WGS sequence"/>
</dbReference>
<evidence type="ECO:0008006" key="3">
    <source>
        <dbReference type="Google" id="ProtNLM"/>
    </source>
</evidence>
<organism evidence="1 2">
    <name type="scientific">Actinoplanes sandaracinus</name>
    <dbReference type="NCBI Taxonomy" id="3045177"/>
    <lineage>
        <taxon>Bacteria</taxon>
        <taxon>Bacillati</taxon>
        <taxon>Actinomycetota</taxon>
        <taxon>Actinomycetes</taxon>
        <taxon>Micromonosporales</taxon>
        <taxon>Micromonosporaceae</taxon>
        <taxon>Actinoplanes</taxon>
    </lineage>
</organism>
<sequence length="148" mass="15292">MIEPDRATLTDAQKSERVAAALAEEFATPKGIKRLAEADEQFNKARSSSADGEVTTMAIPAAIAGALTVCAAGAAGSVGFGTLQRLIAEGKLGNARELLADAIVGCVTPIVGTVAYRACKLIPACKRAVDRALNAAIDRIIREIQGRG</sequence>